<dbReference type="RefSeq" id="WP_196425873.1">
    <property type="nucleotide sequence ID" value="NZ_CABVGP010000003.1"/>
</dbReference>
<evidence type="ECO:0000313" key="4">
    <source>
        <dbReference type="Proteomes" id="UP000399805"/>
    </source>
</evidence>
<name>A0A6I8M5U1_9PSEU</name>
<feature type="domain" description="FAS1-like dehydratase" evidence="2">
    <location>
        <begin position="7"/>
        <end position="137"/>
    </location>
</feature>
<comment type="similarity">
    <text evidence="1">Belongs to the UPF0336 family.</text>
</comment>
<evidence type="ECO:0000313" key="3">
    <source>
        <dbReference type="EMBL" id="VVJ24155.1"/>
    </source>
</evidence>
<dbReference type="GO" id="GO:0019171">
    <property type="term" value="F:(3R)-hydroxyacyl-[acyl-carrier-protein] dehydratase activity"/>
    <property type="evidence" value="ECO:0007669"/>
    <property type="project" value="TreeGrafter"/>
</dbReference>
<dbReference type="PANTHER" id="PTHR43437">
    <property type="entry name" value="HYDROXYACYL-THIOESTER DEHYDRATASE TYPE 2, MITOCHONDRIAL-RELATED"/>
    <property type="match status" value="1"/>
</dbReference>
<dbReference type="InterPro" id="IPR016709">
    <property type="entry name" value="HadA-like"/>
</dbReference>
<evidence type="ECO:0000256" key="1">
    <source>
        <dbReference type="HAMAP-Rule" id="MF_00799"/>
    </source>
</evidence>
<dbReference type="InterPro" id="IPR029069">
    <property type="entry name" value="HotDog_dom_sf"/>
</dbReference>
<dbReference type="CDD" id="cd03441">
    <property type="entry name" value="R_hydratase_like"/>
    <property type="match status" value="1"/>
</dbReference>
<sequence>MPLDESFTGRVYPPQTSYEVSREKIREFADAIGDQNPVYRDPEAAKAAGYPDVIAPPTFLTIINLASINSIVSDPELGLDYSRMVHGDQQFTYSRPAHAGDELLLTTHIDRIMARAGNDFINLRAEITDGDGAHIATTRAQLVVRGESA</sequence>
<dbReference type="Proteomes" id="UP000399805">
    <property type="component" value="Unassembled WGS sequence"/>
</dbReference>
<dbReference type="Pfam" id="PF13452">
    <property type="entry name" value="FAS1_DH_region"/>
    <property type="match status" value="1"/>
</dbReference>
<proteinExistence type="inferred from homology"/>
<organism evidence="3 4">
    <name type="scientific">Amycolatopsis camponoti</name>
    <dbReference type="NCBI Taxonomy" id="2606593"/>
    <lineage>
        <taxon>Bacteria</taxon>
        <taxon>Bacillati</taxon>
        <taxon>Actinomycetota</taxon>
        <taxon>Actinomycetes</taxon>
        <taxon>Pseudonocardiales</taxon>
        <taxon>Pseudonocardiaceae</taxon>
        <taxon>Amycolatopsis</taxon>
    </lineage>
</organism>
<dbReference type="SUPFAM" id="SSF54637">
    <property type="entry name" value="Thioesterase/thiol ester dehydrase-isomerase"/>
    <property type="match status" value="1"/>
</dbReference>
<gene>
    <name evidence="3" type="ORF">AA23TX_09029</name>
</gene>
<keyword evidence="4" id="KW-1185">Reference proteome</keyword>
<protein>
    <recommendedName>
        <fullName evidence="1">UPF0336 protein AA23TX_09029</fullName>
    </recommendedName>
</protein>
<dbReference type="InterPro" id="IPR039569">
    <property type="entry name" value="FAS1-like_DH_region"/>
</dbReference>
<dbReference type="Gene3D" id="3.10.129.10">
    <property type="entry name" value="Hotdog Thioesterase"/>
    <property type="match status" value="1"/>
</dbReference>
<dbReference type="InterPro" id="IPR050965">
    <property type="entry name" value="UPF0336/Enoyl-CoA_hydratase"/>
</dbReference>
<dbReference type="HAMAP" id="MF_00799">
    <property type="entry name" value="UPF0336"/>
    <property type="match status" value="1"/>
</dbReference>
<dbReference type="PIRSF" id="PIRSF018072">
    <property type="entry name" value="UCP018072"/>
    <property type="match status" value="1"/>
</dbReference>
<dbReference type="GO" id="GO:0006633">
    <property type="term" value="P:fatty acid biosynthetic process"/>
    <property type="evidence" value="ECO:0007669"/>
    <property type="project" value="TreeGrafter"/>
</dbReference>
<dbReference type="EMBL" id="CABVGP010000003">
    <property type="protein sequence ID" value="VVJ24155.1"/>
    <property type="molecule type" value="Genomic_DNA"/>
</dbReference>
<evidence type="ECO:0000259" key="2">
    <source>
        <dbReference type="Pfam" id="PF13452"/>
    </source>
</evidence>
<accession>A0A6I8M5U1</accession>
<dbReference type="PANTHER" id="PTHR43437:SF3">
    <property type="entry name" value="HYDROXYACYL-THIOESTER DEHYDRATASE TYPE 2, MITOCHONDRIAL"/>
    <property type="match status" value="1"/>
</dbReference>
<dbReference type="AlphaFoldDB" id="A0A6I8M5U1"/>
<reference evidence="3 4" key="1">
    <citation type="submission" date="2019-09" db="EMBL/GenBank/DDBJ databases">
        <authorList>
            <person name="Leyn A S."/>
        </authorList>
    </citation>
    <scope>NUCLEOTIDE SEQUENCE [LARGE SCALE GENOMIC DNA]</scope>
    <source>
        <strain evidence="3">AA231_1</strain>
    </source>
</reference>